<keyword evidence="2" id="KW-1185">Reference proteome</keyword>
<proteinExistence type="predicted"/>
<protein>
    <submittedName>
        <fullName evidence="1">Uncharacterized protein</fullName>
    </submittedName>
</protein>
<dbReference type="InterPro" id="IPR019169">
    <property type="entry name" value="Transmembrane_26"/>
</dbReference>
<feature type="non-terminal residue" evidence="1">
    <location>
        <position position="152"/>
    </location>
</feature>
<sequence length="152" mass="17158">LVLVIIGGRWMLPRGTITRDQLSALLLEYVGIAVDILELFGSFEKDEMSTNHTVTVIILSVYSWSLLQFTFSSTALNEEKEEADEEEEKKQIEDELVYSLGILAGIFMQDGPFLAVRLYLIFSLGIADEKELFFAGKNIVTIALLLYRLFAI</sequence>
<dbReference type="EMBL" id="DS469532">
    <property type="protein sequence ID" value="EDO45810.1"/>
    <property type="molecule type" value="Genomic_DNA"/>
</dbReference>
<gene>
    <name evidence="1" type="ORF">NEMVEDRAFT_v1g91150</name>
</gene>
<feature type="non-terminal residue" evidence="1">
    <location>
        <position position="1"/>
    </location>
</feature>
<dbReference type="PANTHER" id="PTHR22168">
    <property type="entry name" value="TMEM26 PROTEIN"/>
    <property type="match status" value="1"/>
</dbReference>
<dbReference type="Proteomes" id="UP000001593">
    <property type="component" value="Unassembled WGS sequence"/>
</dbReference>
<dbReference type="HOGENOM" id="CLU_1726870_0_0_1"/>
<dbReference type="eggNOG" id="KOG4610">
    <property type="taxonomic scope" value="Eukaryota"/>
</dbReference>
<accession>A7RRR6</accession>
<evidence type="ECO:0000313" key="1">
    <source>
        <dbReference type="EMBL" id="EDO45810.1"/>
    </source>
</evidence>
<dbReference type="OMA" id="QLYNEDE"/>
<dbReference type="AlphaFoldDB" id="A7RRR6"/>
<name>A7RRR6_NEMVE</name>
<reference evidence="1 2" key="1">
    <citation type="journal article" date="2007" name="Science">
        <title>Sea anemone genome reveals ancestral eumetazoan gene repertoire and genomic organization.</title>
        <authorList>
            <person name="Putnam N.H."/>
            <person name="Srivastava M."/>
            <person name="Hellsten U."/>
            <person name="Dirks B."/>
            <person name="Chapman J."/>
            <person name="Salamov A."/>
            <person name="Terry A."/>
            <person name="Shapiro H."/>
            <person name="Lindquist E."/>
            <person name="Kapitonov V.V."/>
            <person name="Jurka J."/>
            <person name="Genikhovich G."/>
            <person name="Grigoriev I.V."/>
            <person name="Lucas S.M."/>
            <person name="Steele R.E."/>
            <person name="Finnerty J.R."/>
            <person name="Technau U."/>
            <person name="Martindale M.Q."/>
            <person name="Rokhsar D.S."/>
        </authorList>
    </citation>
    <scope>NUCLEOTIDE SEQUENCE [LARGE SCALE GENOMIC DNA]</scope>
    <source>
        <strain evidence="2">CH2 X CH6</strain>
    </source>
</reference>
<dbReference type="PhylomeDB" id="A7RRR6"/>
<dbReference type="PANTHER" id="PTHR22168:SF3">
    <property type="entry name" value="TRANSMEMBRANE PROTEIN 26"/>
    <property type="match status" value="1"/>
</dbReference>
<dbReference type="Pfam" id="PF09772">
    <property type="entry name" value="Tmem26"/>
    <property type="match status" value="1"/>
</dbReference>
<evidence type="ECO:0000313" key="2">
    <source>
        <dbReference type="Proteomes" id="UP000001593"/>
    </source>
</evidence>
<dbReference type="InParanoid" id="A7RRR6"/>
<organism evidence="1 2">
    <name type="scientific">Nematostella vectensis</name>
    <name type="common">Starlet sea anemone</name>
    <dbReference type="NCBI Taxonomy" id="45351"/>
    <lineage>
        <taxon>Eukaryota</taxon>
        <taxon>Metazoa</taxon>
        <taxon>Cnidaria</taxon>
        <taxon>Anthozoa</taxon>
        <taxon>Hexacorallia</taxon>
        <taxon>Actiniaria</taxon>
        <taxon>Edwardsiidae</taxon>
        <taxon>Nematostella</taxon>
    </lineage>
</organism>